<sequence length="1032" mass="116050">MALPNSLDEVMVGSILSVHVQNFMCHENFKVDFTKRVTFIVGRNGSGKSAILTALVVGLGGKASETNRGKNVQSFVKKGANSANIEIKINNSGQWAYRPDEYGSIITIVKTITASGTSYFKIRSPTGQLLPTNAKAVNAIVSSLNIQVNNPISVLNQDDAREFSIKMDPRKLYSLFMRATRLDVTEQNYNKALAICKSTKESWERKNKSCMDLENEYNKWQKLYEQMQSRKDIEKRVKSLKLELFWSEVAEAESDVATIRDHCVKQRAKCAKMESTLQTMEQALGGAAAEAWKARLEERKAQKAALEQQLRPLERDAQDARHAHGEAAATVKRCRDMLERERRRVRDYEQEIQSGGAAAQRAELAERAERCRAAAEEARARLATLRNDAEQARADHERRAAAAERPHAERSRLNARLGQRRQELRELSARGGDSLAVYGAAMSELCQRVRAAAERGHFSAPPRGPVGQYIKVRERQWGGTLEHIIGGLMSSFCVNSPEDSTKLFKIMDQVWRGDNKPSVTCSKFFSRQHDVRDTSARAPPHRSALEALHVEDPVVANFLIDNLALERVLLVPDHDEAVRLAESVERVPRNCGKIVTQDCSEYHPAPDYRMYGGRARAARFLHLDTDERMRQLGAEIQELEAELQRLDVRLQGLAAEQRHSAQAKDAAERALRAMGAELLRREADENAAVAALETLQAPQQAVLDDELKASKQRAHELSQKLDELERGAATHKRQVERLDAQMSELKAQVARANDDCRKLSEEISQKEMEMDRGAAERRGVQQRLGEERAKLEKLEDIVRSKEEAVAGRISAARGPRIDRPRSKDVINNLLAQNKREIGLLSQASVSREEVERERATAETNYRRTQQMLDTLRVSISRITNMATDHKEFCVSLKKSISRNIGINFMATLTTRGYEGHLRFDHRDDTLLLEMSAREGARGVRSTASLSGGERSFTSMALITSLWDCVDLPFYFMDEFDVFMDKVHQQTSVDLLLEMAARLAGRQFVFLTPHALGLALDNAPLPIEVVTLGDPER</sequence>
<evidence type="ECO:0000256" key="1">
    <source>
        <dbReference type="ARBA" id="ARBA00004123"/>
    </source>
</evidence>
<feature type="compositionally biased region" description="Basic and acidic residues" evidence="13">
    <location>
        <begin position="387"/>
        <end position="412"/>
    </location>
</feature>
<dbReference type="PANTHER" id="PTHR19306:SF6">
    <property type="entry name" value="STRUCTURAL MAINTENANCE OF CHROMOSOMES PROTEIN 6"/>
    <property type="match status" value="1"/>
</dbReference>
<dbReference type="Pfam" id="PF02463">
    <property type="entry name" value="SMC_N"/>
    <property type="match status" value="1"/>
</dbReference>
<dbReference type="GO" id="GO:0035861">
    <property type="term" value="C:site of double-strand break"/>
    <property type="evidence" value="ECO:0007669"/>
    <property type="project" value="TreeGrafter"/>
</dbReference>
<feature type="coiled-coil region" evidence="12">
    <location>
        <begin position="707"/>
        <end position="804"/>
    </location>
</feature>
<feature type="coiled-coil region" evidence="12">
    <location>
        <begin position="622"/>
        <end position="656"/>
    </location>
</feature>
<dbReference type="Proteomes" id="UP001652582">
    <property type="component" value="Chromosome 1"/>
</dbReference>
<keyword evidence="9" id="KW-0233">DNA recombination</keyword>
<dbReference type="GO" id="GO:0030915">
    <property type="term" value="C:Smc5-Smc6 complex"/>
    <property type="evidence" value="ECO:0007669"/>
    <property type="project" value="TreeGrafter"/>
</dbReference>
<dbReference type="GO" id="GO:0000724">
    <property type="term" value="P:double-strand break repair via homologous recombination"/>
    <property type="evidence" value="ECO:0007669"/>
    <property type="project" value="TreeGrafter"/>
</dbReference>
<feature type="coiled-coil region" evidence="12">
    <location>
        <begin position="840"/>
        <end position="867"/>
    </location>
</feature>
<evidence type="ECO:0000259" key="14">
    <source>
        <dbReference type="Pfam" id="PF02463"/>
    </source>
</evidence>
<dbReference type="GeneID" id="112054232"/>
<evidence type="ECO:0000256" key="13">
    <source>
        <dbReference type="SAM" id="MobiDB-lite"/>
    </source>
</evidence>
<evidence type="ECO:0000256" key="4">
    <source>
        <dbReference type="ARBA" id="ARBA00022454"/>
    </source>
</evidence>
<comment type="similarity">
    <text evidence="3">Belongs to the SMC family. SMC6 subfamily.</text>
</comment>
<dbReference type="Gene3D" id="3.40.50.300">
    <property type="entry name" value="P-loop containing nucleotide triphosphate hydrolases"/>
    <property type="match status" value="2"/>
</dbReference>
<protein>
    <submittedName>
        <fullName evidence="16">Structural maintenance of chromosomes protein 6 isoform X1</fullName>
    </submittedName>
</protein>
<keyword evidence="8 12" id="KW-0175">Coiled coil</keyword>
<evidence type="ECO:0000313" key="16">
    <source>
        <dbReference type="RefSeq" id="XP_023949705.2"/>
    </source>
</evidence>
<dbReference type="OrthoDB" id="10072614at2759"/>
<dbReference type="InterPro" id="IPR003395">
    <property type="entry name" value="RecF/RecN/SMC_N"/>
</dbReference>
<feature type="domain" description="RecF/RecN/SMC N-terminal" evidence="14">
    <location>
        <begin position="17"/>
        <end position="994"/>
    </location>
</feature>
<dbReference type="KEGG" id="bany:112054232"/>
<keyword evidence="10" id="KW-0234">DNA repair</keyword>
<evidence type="ECO:0000256" key="12">
    <source>
        <dbReference type="SAM" id="Coils"/>
    </source>
</evidence>
<organism evidence="15 16">
    <name type="scientific">Bicyclus anynana</name>
    <name type="common">Squinting bush brown butterfly</name>
    <dbReference type="NCBI Taxonomy" id="110368"/>
    <lineage>
        <taxon>Eukaryota</taxon>
        <taxon>Metazoa</taxon>
        <taxon>Ecdysozoa</taxon>
        <taxon>Arthropoda</taxon>
        <taxon>Hexapoda</taxon>
        <taxon>Insecta</taxon>
        <taxon>Pterygota</taxon>
        <taxon>Neoptera</taxon>
        <taxon>Endopterygota</taxon>
        <taxon>Lepidoptera</taxon>
        <taxon>Glossata</taxon>
        <taxon>Ditrysia</taxon>
        <taxon>Papilionoidea</taxon>
        <taxon>Nymphalidae</taxon>
        <taxon>Satyrinae</taxon>
        <taxon>Satyrini</taxon>
        <taxon>Mycalesina</taxon>
        <taxon>Bicyclus</taxon>
    </lineage>
</organism>
<keyword evidence="4" id="KW-0158">Chromosome</keyword>
<comment type="subcellular location">
    <subcellularLocation>
        <location evidence="2">Chromosome</location>
    </subcellularLocation>
    <subcellularLocation>
        <location evidence="1">Nucleus</location>
    </subcellularLocation>
</comment>
<gene>
    <name evidence="16" type="primary">LOC112054232</name>
</gene>
<dbReference type="RefSeq" id="XP_023949705.2">
    <property type="nucleotide sequence ID" value="XM_024093937.2"/>
</dbReference>
<evidence type="ECO:0000256" key="10">
    <source>
        <dbReference type="ARBA" id="ARBA00023204"/>
    </source>
</evidence>
<evidence type="ECO:0000256" key="8">
    <source>
        <dbReference type="ARBA" id="ARBA00023054"/>
    </source>
</evidence>
<reference evidence="16" key="2">
    <citation type="submission" date="2025-08" db="UniProtKB">
        <authorList>
            <consortium name="RefSeq"/>
        </authorList>
    </citation>
    <scope>IDENTIFICATION</scope>
</reference>
<dbReference type="AlphaFoldDB" id="A0A6J1NPU1"/>
<dbReference type="GO" id="GO:0005524">
    <property type="term" value="F:ATP binding"/>
    <property type="evidence" value="ECO:0007669"/>
    <property type="project" value="UniProtKB-KW"/>
</dbReference>
<dbReference type="SUPFAM" id="SSF52540">
    <property type="entry name" value="P-loop containing nucleoside triphosphate hydrolases"/>
    <property type="match status" value="1"/>
</dbReference>
<evidence type="ECO:0000313" key="15">
    <source>
        <dbReference type="Proteomes" id="UP001652582"/>
    </source>
</evidence>
<dbReference type="InterPro" id="IPR027417">
    <property type="entry name" value="P-loop_NTPase"/>
</dbReference>
<evidence type="ECO:0000256" key="3">
    <source>
        <dbReference type="ARBA" id="ARBA00006793"/>
    </source>
</evidence>
<dbReference type="PANTHER" id="PTHR19306">
    <property type="entry name" value="STRUCTURAL MAINTENANCE OF CHROMOSOMES 5,6 SMC5, SMC6"/>
    <property type="match status" value="1"/>
</dbReference>
<keyword evidence="6" id="KW-0227">DNA damage</keyword>
<evidence type="ECO:0000256" key="6">
    <source>
        <dbReference type="ARBA" id="ARBA00022763"/>
    </source>
</evidence>
<feature type="region of interest" description="Disordered" evidence="13">
    <location>
        <begin position="386"/>
        <end position="415"/>
    </location>
</feature>
<evidence type="ECO:0000256" key="11">
    <source>
        <dbReference type="ARBA" id="ARBA00023242"/>
    </source>
</evidence>
<evidence type="ECO:0000256" key="7">
    <source>
        <dbReference type="ARBA" id="ARBA00022840"/>
    </source>
</evidence>
<dbReference type="GO" id="GO:0005634">
    <property type="term" value="C:nucleus"/>
    <property type="evidence" value="ECO:0007669"/>
    <property type="project" value="UniProtKB-SubCell"/>
</dbReference>
<keyword evidence="11" id="KW-0539">Nucleus</keyword>
<evidence type="ECO:0000256" key="2">
    <source>
        <dbReference type="ARBA" id="ARBA00004286"/>
    </source>
</evidence>
<reference evidence="15" key="1">
    <citation type="submission" date="2025-05" db="UniProtKB">
        <authorList>
            <consortium name="RefSeq"/>
        </authorList>
    </citation>
    <scope>NUCLEOTIDE SEQUENCE [LARGE SCALE GENOMIC DNA]</scope>
</reference>
<accession>A0A6J1NPU1</accession>
<evidence type="ECO:0000256" key="5">
    <source>
        <dbReference type="ARBA" id="ARBA00022741"/>
    </source>
</evidence>
<name>A0A6J1NPU1_BICAN</name>
<keyword evidence="15" id="KW-1185">Reference proteome</keyword>
<keyword evidence="5" id="KW-0547">Nucleotide-binding</keyword>
<keyword evidence="7" id="KW-0067">ATP-binding</keyword>
<proteinExistence type="inferred from homology"/>
<dbReference type="GO" id="GO:0003684">
    <property type="term" value="F:damaged DNA binding"/>
    <property type="evidence" value="ECO:0007669"/>
    <property type="project" value="TreeGrafter"/>
</dbReference>
<evidence type="ECO:0000256" key="9">
    <source>
        <dbReference type="ARBA" id="ARBA00023172"/>
    </source>
</evidence>
<dbReference type="GO" id="GO:0003697">
    <property type="term" value="F:single-stranded DNA binding"/>
    <property type="evidence" value="ECO:0007669"/>
    <property type="project" value="TreeGrafter"/>
</dbReference>